<dbReference type="GO" id="GO:0006412">
    <property type="term" value="P:translation"/>
    <property type="evidence" value="ECO:0007669"/>
    <property type="project" value="UniProtKB-UniRule"/>
</dbReference>
<evidence type="ECO:0000256" key="4">
    <source>
        <dbReference type="ARBA" id="ARBA00023274"/>
    </source>
</evidence>
<organism evidence="9 10">
    <name type="scientific">Aquirhabdus parva</name>
    <dbReference type="NCBI Taxonomy" id="2283318"/>
    <lineage>
        <taxon>Bacteria</taxon>
        <taxon>Pseudomonadati</taxon>
        <taxon>Pseudomonadota</taxon>
        <taxon>Gammaproteobacteria</taxon>
        <taxon>Moraxellales</taxon>
        <taxon>Moraxellaceae</taxon>
        <taxon>Aquirhabdus</taxon>
    </lineage>
</organism>
<evidence type="ECO:0000259" key="7">
    <source>
        <dbReference type="Pfam" id="PF01386"/>
    </source>
</evidence>
<keyword evidence="10" id="KW-1185">Reference proteome</keyword>
<protein>
    <recommendedName>
        <fullName evidence="5">Large ribosomal subunit protein bL25</fullName>
    </recommendedName>
    <alternativeName>
        <fullName evidence="5">General stress protein CTC</fullName>
    </alternativeName>
</protein>
<feature type="domain" description="Large ribosomal subunit protein bL25 L25" evidence="7">
    <location>
        <begin position="8"/>
        <end position="95"/>
    </location>
</feature>
<evidence type="ECO:0000313" key="9">
    <source>
        <dbReference type="EMBL" id="AXI02302.1"/>
    </source>
</evidence>
<dbReference type="Gene3D" id="2.40.240.10">
    <property type="entry name" value="Ribosomal Protein L25, Chain P"/>
    <property type="match status" value="1"/>
</dbReference>
<evidence type="ECO:0000256" key="3">
    <source>
        <dbReference type="ARBA" id="ARBA00022980"/>
    </source>
</evidence>
<dbReference type="OrthoDB" id="9806411at2"/>
<feature type="region of interest" description="Disordered" evidence="6">
    <location>
        <begin position="188"/>
        <end position="208"/>
    </location>
</feature>
<dbReference type="Proteomes" id="UP000253940">
    <property type="component" value="Chromosome"/>
</dbReference>
<evidence type="ECO:0000256" key="5">
    <source>
        <dbReference type="HAMAP-Rule" id="MF_01334"/>
    </source>
</evidence>
<dbReference type="GO" id="GO:0008097">
    <property type="term" value="F:5S rRNA binding"/>
    <property type="evidence" value="ECO:0007669"/>
    <property type="project" value="InterPro"/>
</dbReference>
<dbReference type="CDD" id="cd00495">
    <property type="entry name" value="Ribosomal_L25_TL5_CTC"/>
    <property type="match status" value="1"/>
</dbReference>
<comment type="subunit">
    <text evidence="5">Part of the 50S ribosomal subunit; part of the 5S rRNA/L5/L18/L25 subcomplex. Contacts the 5S rRNA. Binds to the 5S rRNA independently of L5 and L18.</text>
</comment>
<keyword evidence="3 5" id="KW-0689">Ribosomal protein</keyword>
<dbReference type="InterPro" id="IPR020930">
    <property type="entry name" value="Ribosomal_uL5_bac-type"/>
</dbReference>
<dbReference type="InterPro" id="IPR020057">
    <property type="entry name" value="Ribosomal_bL25_b-dom"/>
</dbReference>
<comment type="function">
    <text evidence="5">This is one of the proteins that binds to the 5S RNA in the ribosome where it forms part of the central protuberance.</text>
</comment>
<comment type="similarity">
    <text evidence="5">Belongs to the bacterial ribosomal protein bL25 family. CTC subfamily.</text>
</comment>
<dbReference type="InterPro" id="IPR001021">
    <property type="entry name" value="Ribosomal_bL25_long"/>
</dbReference>
<evidence type="ECO:0000256" key="6">
    <source>
        <dbReference type="SAM" id="MobiDB-lite"/>
    </source>
</evidence>
<dbReference type="AlphaFoldDB" id="A0A345P4U3"/>
<dbReference type="Pfam" id="PF14693">
    <property type="entry name" value="Ribosomal_TL5_C"/>
    <property type="match status" value="1"/>
</dbReference>
<dbReference type="EMBL" id="CP031222">
    <property type="protein sequence ID" value="AXI02302.1"/>
    <property type="molecule type" value="Genomic_DNA"/>
</dbReference>
<dbReference type="Pfam" id="PF01386">
    <property type="entry name" value="Ribosomal_L25p"/>
    <property type="match status" value="1"/>
</dbReference>
<name>A0A345P4U3_9GAMM</name>
<proteinExistence type="inferred from homology"/>
<evidence type="ECO:0000313" key="10">
    <source>
        <dbReference type="Proteomes" id="UP000253940"/>
    </source>
</evidence>
<evidence type="ECO:0000259" key="8">
    <source>
        <dbReference type="Pfam" id="PF14693"/>
    </source>
</evidence>
<dbReference type="SUPFAM" id="SSF50715">
    <property type="entry name" value="Ribosomal protein L25-like"/>
    <property type="match status" value="1"/>
</dbReference>
<dbReference type="Gene3D" id="2.170.120.20">
    <property type="entry name" value="Ribosomal protein L25, beta domain"/>
    <property type="match status" value="1"/>
</dbReference>
<dbReference type="InterPro" id="IPR011035">
    <property type="entry name" value="Ribosomal_bL25/Gln-tRNA_synth"/>
</dbReference>
<dbReference type="InterPro" id="IPR020055">
    <property type="entry name" value="Ribosomal_bL25_short"/>
</dbReference>
<dbReference type="GO" id="GO:0022625">
    <property type="term" value="C:cytosolic large ribosomal subunit"/>
    <property type="evidence" value="ECO:0007669"/>
    <property type="project" value="TreeGrafter"/>
</dbReference>
<dbReference type="HAMAP" id="MF_01334">
    <property type="entry name" value="Ribosomal_bL25_CTC"/>
    <property type="match status" value="1"/>
</dbReference>
<dbReference type="InterPro" id="IPR029751">
    <property type="entry name" value="Ribosomal_L25_dom"/>
</dbReference>
<reference evidence="9 10" key="1">
    <citation type="submission" date="2018-07" db="EMBL/GenBank/DDBJ databases">
        <title>Genome sequencing of Moraxellaceae gen. HYN0046.</title>
        <authorList>
            <person name="Kim M."/>
            <person name="Yi H."/>
        </authorList>
    </citation>
    <scope>NUCLEOTIDE SEQUENCE [LARGE SCALE GENOMIC DNA]</scope>
    <source>
        <strain evidence="9 10">HYN0046</strain>
    </source>
</reference>
<dbReference type="InterPro" id="IPR020056">
    <property type="entry name" value="Rbsml_bL25/Gln-tRNA_synth_N"/>
</dbReference>
<dbReference type="InterPro" id="IPR037121">
    <property type="entry name" value="Ribosomal_bL25_C"/>
</dbReference>
<gene>
    <name evidence="5" type="primary">rplY</name>
    <name evidence="5" type="synonym">ctc</name>
    <name evidence="9" type="ORF">HYN46_05285</name>
</gene>
<dbReference type="PANTHER" id="PTHR33284">
    <property type="entry name" value="RIBOSOMAL PROTEIN L25/GLN-TRNA SYNTHETASE, ANTI-CODON-BINDING DOMAIN-CONTAINING PROTEIN"/>
    <property type="match status" value="1"/>
</dbReference>
<keyword evidence="1 5" id="KW-0699">rRNA-binding</keyword>
<evidence type="ECO:0000256" key="1">
    <source>
        <dbReference type="ARBA" id="ARBA00022730"/>
    </source>
</evidence>
<keyword evidence="4 5" id="KW-0687">Ribonucleoprotein</keyword>
<dbReference type="NCBIfam" id="TIGR00731">
    <property type="entry name" value="bL25_bact_ctc"/>
    <property type="match status" value="1"/>
</dbReference>
<sequence length="208" mass="22498">MSTTDFSLNVQARDLQGKGASRRLRHQNLVPGVIYGGAAAAQSISIRLNELVKALESEAFYSHILTLNVDGKAQQVVLKALQRHPAKNSPLHADFFRVDATHDIVMRVPLHFVNQETAVGVKQQGGQLSVLVSDVEVRTLPSNLPEFIEVDLSATVLDQVLHLSDIKLPKGVTLTQLSHGADSHDLPIASIHLPKGQKADDAEDAAAE</sequence>
<accession>A0A345P4U3</accession>
<dbReference type="HAMAP" id="MF_01336">
    <property type="entry name" value="Ribosomal_bL25"/>
    <property type="match status" value="1"/>
</dbReference>
<dbReference type="KEGG" id="mbah:HYN46_05285"/>
<dbReference type="NCBIfam" id="NF004130">
    <property type="entry name" value="PRK05618.1-5"/>
    <property type="match status" value="1"/>
</dbReference>
<evidence type="ECO:0000256" key="2">
    <source>
        <dbReference type="ARBA" id="ARBA00022884"/>
    </source>
</evidence>
<keyword evidence="2 5" id="KW-0694">RNA-binding</keyword>
<dbReference type="GO" id="GO:0003735">
    <property type="term" value="F:structural constituent of ribosome"/>
    <property type="evidence" value="ECO:0007669"/>
    <property type="project" value="InterPro"/>
</dbReference>
<dbReference type="NCBIfam" id="NF004128">
    <property type="entry name" value="PRK05618.1-2"/>
    <property type="match status" value="1"/>
</dbReference>
<dbReference type="NCBIfam" id="NF004612">
    <property type="entry name" value="PRK05943.1"/>
    <property type="match status" value="1"/>
</dbReference>
<dbReference type="PANTHER" id="PTHR33284:SF1">
    <property type="entry name" value="RIBOSOMAL PROTEIN L25_GLN-TRNA SYNTHETASE, ANTI-CODON-BINDING DOMAIN-CONTAINING PROTEIN"/>
    <property type="match status" value="1"/>
</dbReference>
<feature type="domain" description="Large ribosomal subunit protein bL25 beta" evidence="8">
    <location>
        <begin position="104"/>
        <end position="194"/>
    </location>
</feature>
<dbReference type="RefSeq" id="WP_114898412.1">
    <property type="nucleotide sequence ID" value="NZ_CP031222.1"/>
</dbReference>